<name>A0A2S7FD98_CLOBU</name>
<organism evidence="1 2">
    <name type="scientific">Clostridium butyricum</name>
    <dbReference type="NCBI Taxonomy" id="1492"/>
    <lineage>
        <taxon>Bacteria</taxon>
        <taxon>Bacillati</taxon>
        <taxon>Bacillota</taxon>
        <taxon>Clostridia</taxon>
        <taxon>Eubacteriales</taxon>
        <taxon>Clostridiaceae</taxon>
        <taxon>Clostridium</taxon>
    </lineage>
</organism>
<accession>A0A2S7FD98</accession>
<gene>
    <name evidence="1" type="ORF">AWN73_09860</name>
</gene>
<evidence type="ECO:0008006" key="3">
    <source>
        <dbReference type="Google" id="ProtNLM"/>
    </source>
</evidence>
<proteinExistence type="predicted"/>
<dbReference type="AlphaFoldDB" id="A0A2S7FD98"/>
<dbReference type="EMBL" id="LRDH01000077">
    <property type="protein sequence ID" value="PPV16565.1"/>
    <property type="molecule type" value="Genomic_DNA"/>
</dbReference>
<evidence type="ECO:0000313" key="2">
    <source>
        <dbReference type="Proteomes" id="UP000238081"/>
    </source>
</evidence>
<protein>
    <recommendedName>
        <fullName evidence="3">Phage portal protein</fullName>
    </recommendedName>
</protein>
<evidence type="ECO:0000313" key="1">
    <source>
        <dbReference type="EMBL" id="PPV16565.1"/>
    </source>
</evidence>
<sequence>MDLKERMKKSIENFIRFGSNAKTIELDQEHGAVIDDIKEEGITDFNISNITLTREVAMKITALNEGINQIADSISALPVYLYKREDDGSRQKVKDKRNKLLNLENSKHSTSYNMKKNLIMDFLFYGNGYLDINRDIKNEIISLMHIPYKEVQLIDVNSINKRELEYQYNYWGMTNEFHEVLNLVRNPYKDQLNGIGVLEEGSMALEGATGLDEYSKNVINTGFNARGVIESEKIM</sequence>
<reference evidence="1 2" key="1">
    <citation type="submission" date="2016-01" db="EMBL/GenBank/DDBJ databases">
        <title>Characterization of the Clostridium difficile lineages that are prevalent in Hong Kong and China.</title>
        <authorList>
            <person name="Kwok J.S.-L."/>
            <person name="Lam W.-Y."/>
            <person name="Ip M."/>
            <person name="Chan T.-F."/>
            <person name="Hawkey P.M."/>
            <person name="Tsui S.K.-W."/>
        </authorList>
    </citation>
    <scope>NUCLEOTIDE SEQUENCE [LARGE SCALE GENOMIC DNA]</scope>
    <source>
        <strain evidence="1 2">300064</strain>
    </source>
</reference>
<comment type="caution">
    <text evidence="1">The sequence shown here is derived from an EMBL/GenBank/DDBJ whole genome shotgun (WGS) entry which is preliminary data.</text>
</comment>
<dbReference type="InterPro" id="IPR006944">
    <property type="entry name" value="Phage/GTA_portal"/>
</dbReference>
<dbReference type="Proteomes" id="UP000238081">
    <property type="component" value="Unassembled WGS sequence"/>
</dbReference>
<dbReference type="Pfam" id="PF04860">
    <property type="entry name" value="Phage_portal"/>
    <property type="match status" value="1"/>
</dbReference>